<dbReference type="Proteomes" id="UP000287563">
    <property type="component" value="Unassembled WGS sequence"/>
</dbReference>
<proteinExistence type="predicted"/>
<sequence length="71" mass="7660">MQNRTANANKEIKLLAVSILCAALLVLGHLLLAKSLAEQAWVEYTVAAIPFVLFAIGALAIRFAITAEHQD</sequence>
<evidence type="ECO:0008006" key="4">
    <source>
        <dbReference type="Google" id="ProtNLM"/>
    </source>
</evidence>
<keyword evidence="1" id="KW-1133">Transmembrane helix</keyword>
<evidence type="ECO:0000313" key="2">
    <source>
        <dbReference type="EMBL" id="RWX53958.1"/>
    </source>
</evidence>
<dbReference type="EMBL" id="RJLM01000009">
    <property type="protein sequence ID" value="RWX53958.1"/>
    <property type="molecule type" value="Genomic_DNA"/>
</dbReference>
<name>A0A444JLZ3_9GAMM</name>
<organism evidence="2 3">
    <name type="scientific">Photobacterium chitinilyticum</name>
    <dbReference type="NCBI Taxonomy" id="2485123"/>
    <lineage>
        <taxon>Bacteria</taxon>
        <taxon>Pseudomonadati</taxon>
        <taxon>Pseudomonadota</taxon>
        <taxon>Gammaproteobacteria</taxon>
        <taxon>Vibrionales</taxon>
        <taxon>Vibrionaceae</taxon>
        <taxon>Photobacterium</taxon>
    </lineage>
</organism>
<evidence type="ECO:0000256" key="1">
    <source>
        <dbReference type="SAM" id="Phobius"/>
    </source>
</evidence>
<dbReference type="OrthoDB" id="5830038at2"/>
<evidence type="ECO:0000313" key="3">
    <source>
        <dbReference type="Proteomes" id="UP000287563"/>
    </source>
</evidence>
<keyword evidence="1" id="KW-0812">Transmembrane</keyword>
<reference evidence="2 3" key="1">
    <citation type="submission" date="2018-11" db="EMBL/GenBank/DDBJ databases">
        <title>Photobacterium sp. BEI247 sp. nov., a marine bacterium isolated from Yongle Blue Hole in the South China Sea.</title>
        <authorList>
            <person name="Wang X."/>
        </authorList>
    </citation>
    <scope>NUCLEOTIDE SEQUENCE [LARGE SCALE GENOMIC DNA]</scope>
    <source>
        <strain evidence="3">BEI247</strain>
    </source>
</reference>
<dbReference type="AlphaFoldDB" id="A0A444JLZ3"/>
<gene>
    <name evidence="2" type="ORF">EDI28_18635</name>
</gene>
<keyword evidence="3" id="KW-1185">Reference proteome</keyword>
<accession>A0A444JLZ3</accession>
<protein>
    <recommendedName>
        <fullName evidence="4">Asparaginyl-tRNA synthetase</fullName>
    </recommendedName>
</protein>
<keyword evidence="1" id="KW-0472">Membrane</keyword>
<dbReference type="RefSeq" id="WP_128785372.1">
    <property type="nucleotide sequence ID" value="NZ_JAKJSG010000076.1"/>
</dbReference>
<comment type="caution">
    <text evidence="2">The sequence shown here is derived from an EMBL/GenBank/DDBJ whole genome shotgun (WGS) entry which is preliminary data.</text>
</comment>
<feature type="transmembrane region" description="Helical" evidence="1">
    <location>
        <begin position="47"/>
        <end position="65"/>
    </location>
</feature>